<keyword evidence="2 3" id="KW-0326">Glycosidase</keyword>
<sequence>MFCYVYIILLFSINLASSTPKCVDFVDHNRQYPLVCTCEDPSLCQPIPRAKGKTRLAYSKVPENWKYYDFTKITELILSFATADIDPELVCMAHKNNVQLHLKGCFTNETYLNPVKQDEWIDDNLKKLTDNYLDGINIDFEQPRNAEHEPLLVSFMVKLSKKLRSMNSNYQLTYCLETFPKPNNDYTTIPEVMDYLMIMDYDQANINEQEHCYASANEHPLTTITGLTEYLELGIPPSKIVIGMPWYGLLATCEKITSSGRCIVKNCSHDSRMEMTIPKVYELYDVNGNYKLTQGWDDAKVSPFLTIIPKVDNLDPIQFWYDNSISLTRKAEMYKPFQIRGIGVFHADCLNYTMPVMKSMNKDFWNLFTVFQD</sequence>
<dbReference type="GO" id="GO:0008061">
    <property type="term" value="F:chitin binding"/>
    <property type="evidence" value="ECO:0007669"/>
    <property type="project" value="InterPro"/>
</dbReference>
<evidence type="ECO:0000259" key="6">
    <source>
        <dbReference type="PROSITE" id="PS51910"/>
    </source>
</evidence>
<reference evidence="7 8" key="1">
    <citation type="journal article" date="2023" name="BMC Biol.">
        <title>The compact genome of the sponge Oopsacas minuta (Hexactinellida) is lacking key metazoan core genes.</title>
        <authorList>
            <person name="Santini S."/>
            <person name="Schenkelaars Q."/>
            <person name="Jourda C."/>
            <person name="Duchesne M."/>
            <person name="Belahbib H."/>
            <person name="Rocher C."/>
            <person name="Selva M."/>
            <person name="Riesgo A."/>
            <person name="Vervoort M."/>
            <person name="Leys S.P."/>
            <person name="Kodjabachian L."/>
            <person name="Le Bivic A."/>
            <person name="Borchiellini C."/>
            <person name="Claverie J.M."/>
            <person name="Renard E."/>
        </authorList>
    </citation>
    <scope>NUCLEOTIDE SEQUENCE [LARGE SCALE GENOMIC DNA]</scope>
    <source>
        <strain evidence="7">SPO-2</strain>
    </source>
</reference>
<accession>A0AAV7KDQ0</accession>
<dbReference type="GO" id="GO:0005615">
    <property type="term" value="C:extracellular space"/>
    <property type="evidence" value="ECO:0007669"/>
    <property type="project" value="TreeGrafter"/>
</dbReference>
<comment type="similarity">
    <text evidence="4">Belongs to the glycosyl hydrolase 18 family.</text>
</comment>
<dbReference type="Pfam" id="PF00704">
    <property type="entry name" value="Glyco_hydro_18"/>
    <property type="match status" value="1"/>
</dbReference>
<dbReference type="SMART" id="SM00636">
    <property type="entry name" value="Glyco_18"/>
    <property type="match status" value="1"/>
</dbReference>
<protein>
    <submittedName>
        <fullName evidence="7">Di-N-acetylchitobiase</fullName>
    </submittedName>
</protein>
<dbReference type="InterPro" id="IPR001223">
    <property type="entry name" value="Glyco_hydro18_cat"/>
</dbReference>
<evidence type="ECO:0000256" key="1">
    <source>
        <dbReference type="ARBA" id="ARBA00022801"/>
    </source>
</evidence>
<evidence type="ECO:0000313" key="7">
    <source>
        <dbReference type="EMBL" id="KAI6659292.1"/>
    </source>
</evidence>
<dbReference type="EMBL" id="JAKMXF010000066">
    <property type="protein sequence ID" value="KAI6659292.1"/>
    <property type="molecule type" value="Genomic_DNA"/>
</dbReference>
<dbReference type="InterPro" id="IPR051887">
    <property type="entry name" value="GH18_Domain-Containing"/>
</dbReference>
<evidence type="ECO:0000256" key="5">
    <source>
        <dbReference type="SAM" id="SignalP"/>
    </source>
</evidence>
<feature type="signal peptide" evidence="5">
    <location>
        <begin position="1"/>
        <end position="18"/>
    </location>
</feature>
<dbReference type="PROSITE" id="PS51910">
    <property type="entry name" value="GH18_2"/>
    <property type="match status" value="1"/>
</dbReference>
<proteinExistence type="inferred from homology"/>
<dbReference type="InterPro" id="IPR011583">
    <property type="entry name" value="Chitinase_II/V-like_cat"/>
</dbReference>
<dbReference type="GO" id="GO:0004568">
    <property type="term" value="F:chitinase activity"/>
    <property type="evidence" value="ECO:0007669"/>
    <property type="project" value="UniProtKB-ARBA"/>
</dbReference>
<organism evidence="7 8">
    <name type="scientific">Oopsacas minuta</name>
    <dbReference type="NCBI Taxonomy" id="111878"/>
    <lineage>
        <taxon>Eukaryota</taxon>
        <taxon>Metazoa</taxon>
        <taxon>Porifera</taxon>
        <taxon>Hexactinellida</taxon>
        <taxon>Hexasterophora</taxon>
        <taxon>Lyssacinosida</taxon>
        <taxon>Leucopsacidae</taxon>
        <taxon>Oopsacas</taxon>
    </lineage>
</organism>
<dbReference type="SUPFAM" id="SSF51445">
    <property type="entry name" value="(Trans)glycosidases"/>
    <property type="match status" value="1"/>
</dbReference>
<evidence type="ECO:0000256" key="4">
    <source>
        <dbReference type="RuleBase" id="RU004453"/>
    </source>
</evidence>
<dbReference type="Proteomes" id="UP001165289">
    <property type="component" value="Unassembled WGS sequence"/>
</dbReference>
<evidence type="ECO:0000313" key="8">
    <source>
        <dbReference type="Proteomes" id="UP001165289"/>
    </source>
</evidence>
<keyword evidence="5" id="KW-0732">Signal</keyword>
<dbReference type="AlphaFoldDB" id="A0AAV7KDQ0"/>
<name>A0AAV7KDQ0_9METZ</name>
<evidence type="ECO:0000256" key="2">
    <source>
        <dbReference type="ARBA" id="ARBA00023295"/>
    </source>
</evidence>
<dbReference type="InterPro" id="IPR001579">
    <property type="entry name" value="Glyco_hydro_18_chit_AS"/>
</dbReference>
<dbReference type="PANTHER" id="PTHR46290:SF1">
    <property type="entry name" value="DI-N-ACETYLCHITOBIASE"/>
    <property type="match status" value="1"/>
</dbReference>
<dbReference type="PANTHER" id="PTHR46290">
    <property type="entry name" value="DI-N-ACETYLCHITOBIASE"/>
    <property type="match status" value="1"/>
</dbReference>
<keyword evidence="8" id="KW-1185">Reference proteome</keyword>
<dbReference type="InterPro" id="IPR029070">
    <property type="entry name" value="Chitinase_insertion_sf"/>
</dbReference>
<dbReference type="GO" id="GO:0009313">
    <property type="term" value="P:oligosaccharide catabolic process"/>
    <property type="evidence" value="ECO:0007669"/>
    <property type="project" value="TreeGrafter"/>
</dbReference>
<gene>
    <name evidence="7" type="ORF">LOD99_14963</name>
</gene>
<comment type="caution">
    <text evidence="7">The sequence shown here is derived from an EMBL/GenBank/DDBJ whole genome shotgun (WGS) entry which is preliminary data.</text>
</comment>
<keyword evidence="1 3" id="KW-0378">Hydrolase</keyword>
<dbReference type="Gene3D" id="3.20.20.80">
    <property type="entry name" value="Glycosidases"/>
    <property type="match status" value="1"/>
</dbReference>
<feature type="domain" description="GH18" evidence="6">
    <location>
        <begin position="1"/>
        <end position="367"/>
    </location>
</feature>
<feature type="chain" id="PRO_5043731366" evidence="5">
    <location>
        <begin position="19"/>
        <end position="373"/>
    </location>
</feature>
<dbReference type="Gene3D" id="3.10.50.10">
    <property type="match status" value="1"/>
</dbReference>
<dbReference type="InterPro" id="IPR017853">
    <property type="entry name" value="GH"/>
</dbReference>
<evidence type="ECO:0000256" key="3">
    <source>
        <dbReference type="RuleBase" id="RU000489"/>
    </source>
</evidence>
<dbReference type="GO" id="GO:0006032">
    <property type="term" value="P:chitin catabolic process"/>
    <property type="evidence" value="ECO:0007669"/>
    <property type="project" value="UniProtKB-ARBA"/>
</dbReference>
<dbReference type="PROSITE" id="PS01095">
    <property type="entry name" value="GH18_1"/>
    <property type="match status" value="1"/>
</dbReference>